<name>A0ABW0EYN6_9HYPH</name>
<feature type="transmembrane region" description="Helical" evidence="2">
    <location>
        <begin position="6"/>
        <end position="30"/>
    </location>
</feature>
<organism evidence="3 4">
    <name type="scientific">Bosea minatitlanensis</name>
    <dbReference type="NCBI Taxonomy" id="128782"/>
    <lineage>
        <taxon>Bacteria</taxon>
        <taxon>Pseudomonadati</taxon>
        <taxon>Pseudomonadota</taxon>
        <taxon>Alphaproteobacteria</taxon>
        <taxon>Hyphomicrobiales</taxon>
        <taxon>Boseaceae</taxon>
        <taxon>Bosea</taxon>
    </lineage>
</organism>
<evidence type="ECO:0000313" key="4">
    <source>
        <dbReference type="Proteomes" id="UP001595976"/>
    </source>
</evidence>
<proteinExistence type="predicted"/>
<keyword evidence="2" id="KW-1133">Transmembrane helix</keyword>
<keyword evidence="2" id="KW-0472">Membrane</keyword>
<evidence type="ECO:0000313" key="3">
    <source>
        <dbReference type="EMBL" id="MFC5292392.1"/>
    </source>
</evidence>
<keyword evidence="4" id="KW-1185">Reference proteome</keyword>
<evidence type="ECO:0000256" key="1">
    <source>
        <dbReference type="SAM" id="Coils"/>
    </source>
</evidence>
<feature type="coiled-coil region" evidence="1">
    <location>
        <begin position="34"/>
        <end position="61"/>
    </location>
</feature>
<dbReference type="Proteomes" id="UP001595976">
    <property type="component" value="Unassembled WGS sequence"/>
</dbReference>
<keyword evidence="2" id="KW-0812">Transmembrane</keyword>
<protein>
    <submittedName>
        <fullName evidence="3">Uncharacterized protein</fullName>
    </submittedName>
</protein>
<evidence type="ECO:0000256" key="2">
    <source>
        <dbReference type="SAM" id="Phobius"/>
    </source>
</evidence>
<sequence>MIGSEITLPVAIIISLATILSTIATSWGVVRFQASQHDKRIARLEERCEALGRELSTFEIEAAQRFVTGEALMLFKGEIVGAINRLAERLDRIIDSRSGAN</sequence>
<comment type="caution">
    <text evidence="3">The sequence shown here is derived from an EMBL/GenBank/DDBJ whole genome shotgun (WGS) entry which is preliminary data.</text>
</comment>
<gene>
    <name evidence="3" type="ORF">ACFPK2_05235</name>
</gene>
<dbReference type="EMBL" id="JBHSLI010000001">
    <property type="protein sequence ID" value="MFC5292392.1"/>
    <property type="molecule type" value="Genomic_DNA"/>
</dbReference>
<dbReference type="RefSeq" id="WP_260347590.1">
    <property type="nucleotide sequence ID" value="NZ_JAOAOS010000001.1"/>
</dbReference>
<keyword evidence="1" id="KW-0175">Coiled coil</keyword>
<reference evidence="4" key="1">
    <citation type="journal article" date="2019" name="Int. J. Syst. Evol. Microbiol.">
        <title>The Global Catalogue of Microorganisms (GCM) 10K type strain sequencing project: providing services to taxonomists for standard genome sequencing and annotation.</title>
        <authorList>
            <consortium name="The Broad Institute Genomics Platform"/>
            <consortium name="The Broad Institute Genome Sequencing Center for Infectious Disease"/>
            <person name="Wu L."/>
            <person name="Ma J."/>
        </authorList>
    </citation>
    <scope>NUCLEOTIDE SEQUENCE [LARGE SCALE GENOMIC DNA]</scope>
    <source>
        <strain evidence="4">CGMCC 1.15643</strain>
    </source>
</reference>
<accession>A0ABW0EYN6</accession>